<protein>
    <submittedName>
        <fullName evidence="1">Protein CopA/IncA</fullName>
    </submittedName>
</protein>
<comment type="caution">
    <text evidence="1">The sequence shown here is derived from an EMBL/GenBank/DDBJ whole genome shotgun (WGS) entry which is preliminary data.</text>
</comment>
<gene>
    <name evidence="1" type="ORF">E4K51_26510</name>
</gene>
<evidence type="ECO:0000313" key="2">
    <source>
        <dbReference type="Proteomes" id="UP000460351"/>
    </source>
</evidence>
<sequence>MWIYRSQKSKNPDNLHQVWRLREDYRGPLKPYSQQFSYAGSIVICPEKFKTSFWLVLTNT</sequence>
<reference evidence="1 2" key="1">
    <citation type="journal article" date="2019" name="Microorganisms">
        <title>Characteristics of Carbapenem-Resistant and Colistin-Resistant Escherichia coli Co-Producing NDM-1 and MCR-1 from Pig Farms in China.</title>
        <authorList>
            <person name="Peng Z."/>
            <person name="Li X."/>
            <person name="Hu Z."/>
            <person name="Li Z."/>
            <person name="Lv Y."/>
            <person name="Lei M."/>
            <person name="Wu B."/>
            <person name="Chen H."/>
            <person name="Wang X."/>
        </authorList>
    </citation>
    <scope>NUCLEOTIDE SEQUENCE [LARGE SCALE GENOMIC DNA]</scope>
    <source>
        <strain evidence="1 2">RXD010</strain>
    </source>
</reference>
<dbReference type="RefSeq" id="WP_172708491.1">
    <property type="nucleotide sequence ID" value="NZ_SQQU01000113.1"/>
</dbReference>
<organism evidence="1 2">
    <name type="scientific">Escherichia coli</name>
    <dbReference type="NCBI Taxonomy" id="562"/>
    <lineage>
        <taxon>Bacteria</taxon>
        <taxon>Pseudomonadati</taxon>
        <taxon>Pseudomonadota</taxon>
        <taxon>Gammaproteobacteria</taxon>
        <taxon>Enterobacterales</taxon>
        <taxon>Enterobacteriaceae</taxon>
        <taxon>Escherichia</taxon>
    </lineage>
</organism>
<dbReference type="AlphaFoldDB" id="A0AA43V249"/>
<proteinExistence type="predicted"/>
<dbReference type="EMBL" id="SQQU01000113">
    <property type="protein sequence ID" value="MQS33569.1"/>
    <property type="molecule type" value="Genomic_DNA"/>
</dbReference>
<accession>A0AA43V249</accession>
<dbReference type="Proteomes" id="UP000460351">
    <property type="component" value="Unassembled WGS sequence"/>
</dbReference>
<name>A0AA43V249_ECOLX</name>
<evidence type="ECO:0000313" key="1">
    <source>
        <dbReference type="EMBL" id="MQS33569.1"/>
    </source>
</evidence>